<dbReference type="InterPro" id="IPR018639">
    <property type="entry name" value="DUF2062"/>
</dbReference>
<gene>
    <name evidence="3" type="ORF">EYC98_11130</name>
</gene>
<feature type="transmembrane region" description="Helical" evidence="1">
    <location>
        <begin position="132"/>
        <end position="157"/>
    </location>
</feature>
<keyword evidence="1" id="KW-0472">Membrane</keyword>
<keyword evidence="1" id="KW-1133">Transmembrane helix</keyword>
<evidence type="ECO:0000259" key="2">
    <source>
        <dbReference type="Pfam" id="PF09835"/>
    </source>
</evidence>
<name>A0ABT3TGH6_9GAMM</name>
<dbReference type="PANTHER" id="PTHR40547">
    <property type="entry name" value="SLL0298 PROTEIN"/>
    <property type="match status" value="1"/>
</dbReference>
<comment type="caution">
    <text evidence="3">The sequence shown here is derived from an EMBL/GenBank/DDBJ whole genome shotgun (WGS) entry which is preliminary data.</text>
</comment>
<feature type="transmembrane region" description="Helical" evidence="1">
    <location>
        <begin position="43"/>
        <end position="70"/>
    </location>
</feature>
<proteinExistence type="predicted"/>
<keyword evidence="4" id="KW-1185">Reference proteome</keyword>
<accession>A0ABT3TGH6</accession>
<dbReference type="PANTHER" id="PTHR40547:SF1">
    <property type="entry name" value="SLL0298 PROTEIN"/>
    <property type="match status" value="1"/>
</dbReference>
<keyword evidence="1" id="KW-0812">Transmembrane</keyword>
<evidence type="ECO:0000256" key="1">
    <source>
        <dbReference type="SAM" id="Phobius"/>
    </source>
</evidence>
<sequence length="196" mass="22616">MPKRTFRRITPSPTRLRRISGLHLLGDWIYQPNLWHINRHSSAAAFFVGLFIAFMPVPGQMIFAALAAIWLRANLPLSVALCWITNPLTIGPIFFLAYKLGAVVLDMTPQPIEFELSWQWINNGLLKVWQPFLLGCLLCGTFFGCLGYFLVSVIWRWDVVRRWEIRKEQRARRLAEATRDVELRQAPNEPPDAQGK</sequence>
<organism evidence="3 4">
    <name type="scientific">Candidatus Litorirhabdus singularis</name>
    <dbReference type="NCBI Taxonomy" id="2518993"/>
    <lineage>
        <taxon>Bacteria</taxon>
        <taxon>Pseudomonadati</taxon>
        <taxon>Pseudomonadota</taxon>
        <taxon>Gammaproteobacteria</taxon>
        <taxon>Cellvibrionales</taxon>
        <taxon>Halieaceae</taxon>
        <taxon>Candidatus Litorirhabdus</taxon>
    </lineage>
</organism>
<protein>
    <submittedName>
        <fullName evidence="3">DUF2062 domain-containing protein</fullName>
    </submittedName>
</protein>
<reference evidence="3" key="1">
    <citation type="submission" date="2019-02" db="EMBL/GenBank/DDBJ databases">
        <authorList>
            <person name="Li S.-H."/>
        </authorList>
    </citation>
    <scope>NUCLEOTIDE SEQUENCE</scope>
    <source>
        <strain evidence="3">IMCC14734</strain>
    </source>
</reference>
<evidence type="ECO:0000313" key="3">
    <source>
        <dbReference type="EMBL" id="MCX2981415.1"/>
    </source>
</evidence>
<feature type="transmembrane region" description="Helical" evidence="1">
    <location>
        <begin position="77"/>
        <end position="98"/>
    </location>
</feature>
<dbReference type="Proteomes" id="UP001143362">
    <property type="component" value="Unassembled WGS sequence"/>
</dbReference>
<dbReference type="Pfam" id="PF09835">
    <property type="entry name" value="DUF2062"/>
    <property type="match status" value="1"/>
</dbReference>
<feature type="domain" description="DUF2062" evidence="2">
    <location>
        <begin position="24"/>
        <end position="164"/>
    </location>
</feature>
<evidence type="ECO:0000313" key="4">
    <source>
        <dbReference type="Proteomes" id="UP001143362"/>
    </source>
</evidence>
<dbReference type="EMBL" id="SHNN01000002">
    <property type="protein sequence ID" value="MCX2981415.1"/>
    <property type="molecule type" value="Genomic_DNA"/>
</dbReference>